<dbReference type="HAMAP" id="MF_00071">
    <property type="entry name" value="LepA"/>
    <property type="match status" value="1"/>
</dbReference>
<dbReference type="InterPro" id="IPR027417">
    <property type="entry name" value="P-loop_NTPase"/>
</dbReference>
<dbReference type="FunFam" id="3.30.70.870:FF:000004">
    <property type="entry name" value="Translation factor GUF1, mitochondrial"/>
    <property type="match status" value="1"/>
</dbReference>
<dbReference type="GO" id="GO:0005525">
    <property type="term" value="F:GTP binding"/>
    <property type="evidence" value="ECO:0007669"/>
    <property type="project" value="UniProtKB-UniRule"/>
</dbReference>
<dbReference type="EC" id="3.6.5.n1" evidence="11 12"/>
<dbReference type="PANTHER" id="PTHR43512:SF4">
    <property type="entry name" value="TRANSLATION FACTOR GUF1 HOMOLOG, CHLOROPLASTIC"/>
    <property type="match status" value="1"/>
</dbReference>
<reference evidence="14" key="1">
    <citation type="submission" date="2020-07" db="EMBL/GenBank/DDBJ databases">
        <title>Huge and variable diversity of episymbiotic CPR bacteria and DPANN archaea in groundwater ecosystems.</title>
        <authorList>
            <person name="He C.Y."/>
            <person name="Keren R."/>
            <person name="Whittaker M."/>
            <person name="Farag I.F."/>
            <person name="Doudna J."/>
            <person name="Cate J.H.D."/>
            <person name="Banfield J.F."/>
        </authorList>
    </citation>
    <scope>NUCLEOTIDE SEQUENCE</scope>
    <source>
        <strain evidence="14">NC_groundwater_928_Pr1_S-0.2um_72_17</strain>
    </source>
</reference>
<evidence type="ECO:0000256" key="12">
    <source>
        <dbReference type="HAMAP-Rule" id="MF_00071"/>
    </source>
</evidence>
<evidence type="ECO:0000256" key="9">
    <source>
        <dbReference type="ARBA" id="ARBA00057626"/>
    </source>
</evidence>
<dbReference type="InterPro" id="IPR038363">
    <property type="entry name" value="LepA_C_sf"/>
</dbReference>
<keyword evidence="2 12" id="KW-1003">Cell membrane</keyword>
<evidence type="ECO:0000256" key="2">
    <source>
        <dbReference type="ARBA" id="ARBA00022475"/>
    </source>
</evidence>
<dbReference type="CDD" id="cd03709">
    <property type="entry name" value="lepA_C"/>
    <property type="match status" value="1"/>
</dbReference>
<dbReference type="PANTHER" id="PTHR43512">
    <property type="entry name" value="TRANSLATION FACTOR GUF1-RELATED"/>
    <property type="match status" value="1"/>
</dbReference>
<dbReference type="FunFam" id="3.40.50.300:FF:000078">
    <property type="entry name" value="Elongation factor 4"/>
    <property type="match status" value="1"/>
</dbReference>
<dbReference type="GO" id="GO:0003746">
    <property type="term" value="F:translation elongation factor activity"/>
    <property type="evidence" value="ECO:0007669"/>
    <property type="project" value="UniProtKB-UniRule"/>
</dbReference>
<keyword evidence="3 12" id="KW-0547">Nucleotide-binding</keyword>
<organism evidence="14 15">
    <name type="scientific">Eiseniibacteriota bacterium</name>
    <dbReference type="NCBI Taxonomy" id="2212470"/>
    <lineage>
        <taxon>Bacteria</taxon>
        <taxon>Candidatus Eiseniibacteriota</taxon>
    </lineage>
</organism>
<comment type="similarity">
    <text evidence="1 12">Belongs to the TRAFAC class translation factor GTPase superfamily. Classic translation factor GTPase family. LepA subfamily.</text>
</comment>
<dbReference type="Pfam" id="PF03144">
    <property type="entry name" value="GTP_EFTU_D2"/>
    <property type="match status" value="1"/>
</dbReference>
<feature type="binding site" evidence="12">
    <location>
        <begin position="136"/>
        <end position="139"/>
    </location>
    <ligand>
        <name>GTP</name>
        <dbReference type="ChEBI" id="CHEBI:37565"/>
    </ligand>
</feature>
<dbReference type="InterPro" id="IPR006297">
    <property type="entry name" value="EF-4"/>
</dbReference>
<dbReference type="FunFam" id="3.30.70.240:FF:000007">
    <property type="entry name" value="Translation factor GUF1, mitochondrial"/>
    <property type="match status" value="1"/>
</dbReference>
<name>A0A9D6QM60_UNCEI</name>
<evidence type="ECO:0000313" key="14">
    <source>
        <dbReference type="EMBL" id="MBI3539423.1"/>
    </source>
</evidence>
<dbReference type="Gene3D" id="2.40.30.10">
    <property type="entry name" value="Translation factors"/>
    <property type="match status" value="1"/>
</dbReference>
<dbReference type="CDD" id="cd03699">
    <property type="entry name" value="EF4_II"/>
    <property type="match status" value="1"/>
</dbReference>
<comment type="catalytic activity">
    <reaction evidence="8 12">
        <text>GTP + H2O = GDP + phosphate + H(+)</text>
        <dbReference type="Rhea" id="RHEA:19669"/>
        <dbReference type="ChEBI" id="CHEBI:15377"/>
        <dbReference type="ChEBI" id="CHEBI:15378"/>
        <dbReference type="ChEBI" id="CHEBI:37565"/>
        <dbReference type="ChEBI" id="CHEBI:43474"/>
        <dbReference type="ChEBI" id="CHEBI:58189"/>
        <dbReference type="EC" id="3.6.5.n1"/>
    </reaction>
</comment>
<comment type="function">
    <text evidence="9 12">Required for accurate and efficient protein synthesis under certain stress conditions. May act as a fidelity factor of the translation reaction, by catalyzing a one-codon backward translocation of tRNAs on improperly translocated ribosomes. Back-translocation proceeds from a post-translocation (POST) complex to a pre-translocation (PRE) complex, thus giving elongation factor G a second chance to translocate the tRNAs correctly. Binds to ribosomes in a GTP-dependent manner.</text>
</comment>
<dbReference type="GO" id="GO:0005886">
    <property type="term" value="C:plasma membrane"/>
    <property type="evidence" value="ECO:0007669"/>
    <property type="project" value="UniProtKB-SubCell"/>
</dbReference>
<dbReference type="Gene3D" id="3.30.70.2570">
    <property type="entry name" value="Elongation factor 4, C-terminal domain"/>
    <property type="match status" value="1"/>
</dbReference>
<dbReference type="NCBIfam" id="TIGR01393">
    <property type="entry name" value="lepA"/>
    <property type="match status" value="1"/>
</dbReference>
<dbReference type="InterPro" id="IPR004161">
    <property type="entry name" value="EFTu-like_2"/>
</dbReference>
<evidence type="ECO:0000256" key="11">
    <source>
        <dbReference type="ARBA" id="ARBA00066744"/>
    </source>
</evidence>
<dbReference type="FunFam" id="3.30.70.2570:FF:000001">
    <property type="entry name" value="Translation factor GUF1, mitochondrial"/>
    <property type="match status" value="1"/>
</dbReference>
<evidence type="ECO:0000256" key="6">
    <source>
        <dbReference type="ARBA" id="ARBA00023134"/>
    </source>
</evidence>
<dbReference type="Gene3D" id="3.30.70.870">
    <property type="entry name" value="Elongation Factor G (Translational Gtpase), domain 3"/>
    <property type="match status" value="1"/>
</dbReference>
<dbReference type="Gene3D" id="3.40.50.300">
    <property type="entry name" value="P-loop containing nucleotide triphosphate hydrolases"/>
    <property type="match status" value="1"/>
</dbReference>
<evidence type="ECO:0000313" key="15">
    <source>
        <dbReference type="Proteomes" id="UP000807850"/>
    </source>
</evidence>
<dbReference type="SUPFAM" id="SSF52540">
    <property type="entry name" value="P-loop containing nucleoside triphosphate hydrolases"/>
    <property type="match status" value="1"/>
</dbReference>
<protein>
    <recommendedName>
        <fullName evidence="11 12">Elongation factor 4</fullName>
        <shortName evidence="12">EF-4</shortName>
        <ecNumber evidence="11 12">3.6.5.n1</ecNumber>
    </recommendedName>
    <alternativeName>
        <fullName evidence="12">Ribosomal back-translocase LepA</fullName>
    </alternativeName>
</protein>
<dbReference type="InterPro" id="IPR000795">
    <property type="entry name" value="T_Tr_GTP-bd_dom"/>
</dbReference>
<feature type="binding site" evidence="12">
    <location>
        <begin position="19"/>
        <end position="24"/>
    </location>
    <ligand>
        <name>GTP</name>
        <dbReference type="ChEBI" id="CHEBI:37565"/>
    </ligand>
</feature>
<dbReference type="GO" id="GO:0003924">
    <property type="term" value="F:GTPase activity"/>
    <property type="evidence" value="ECO:0007669"/>
    <property type="project" value="UniProtKB-UniRule"/>
</dbReference>
<dbReference type="NCBIfam" id="TIGR00231">
    <property type="entry name" value="small_GTP"/>
    <property type="match status" value="1"/>
</dbReference>
<keyword evidence="7 12" id="KW-0472">Membrane</keyword>
<comment type="subcellular location">
    <subcellularLocation>
        <location evidence="12">Cell membrane</location>
        <topology evidence="12">Peripheral membrane protein</topology>
        <orientation evidence="12">Cytoplasmic side</orientation>
    </subcellularLocation>
</comment>
<evidence type="ECO:0000259" key="13">
    <source>
        <dbReference type="PROSITE" id="PS51722"/>
    </source>
</evidence>
<dbReference type="Pfam" id="PF00009">
    <property type="entry name" value="GTP_EFTU"/>
    <property type="match status" value="1"/>
</dbReference>
<feature type="domain" description="Tr-type G" evidence="13">
    <location>
        <begin position="7"/>
        <end position="189"/>
    </location>
</feature>
<keyword evidence="6 12" id="KW-0342">GTP-binding</keyword>
<dbReference type="InterPro" id="IPR005225">
    <property type="entry name" value="Small_GTP-bd"/>
</dbReference>
<gene>
    <name evidence="12 14" type="primary">lepA</name>
    <name evidence="14" type="ORF">HY076_04040</name>
</gene>
<dbReference type="AlphaFoldDB" id="A0A9D6QM60"/>
<dbReference type="InterPro" id="IPR035647">
    <property type="entry name" value="EFG_III/V"/>
</dbReference>
<dbReference type="InterPro" id="IPR000640">
    <property type="entry name" value="EFG_V-like"/>
</dbReference>
<dbReference type="InterPro" id="IPR013842">
    <property type="entry name" value="LepA_CTD"/>
</dbReference>
<comment type="caution">
    <text evidence="14">The sequence shown here is derived from an EMBL/GenBank/DDBJ whole genome shotgun (WGS) entry which is preliminary data.</text>
</comment>
<keyword evidence="5 12" id="KW-0648">Protein biosynthesis</keyword>
<evidence type="ECO:0000256" key="8">
    <source>
        <dbReference type="ARBA" id="ARBA00050293"/>
    </source>
</evidence>
<evidence type="ECO:0000256" key="7">
    <source>
        <dbReference type="ARBA" id="ARBA00023136"/>
    </source>
</evidence>
<accession>A0A9D6QM60</accession>
<evidence type="ECO:0000256" key="3">
    <source>
        <dbReference type="ARBA" id="ARBA00022741"/>
    </source>
</evidence>
<dbReference type="Pfam" id="PF06421">
    <property type="entry name" value="LepA_C"/>
    <property type="match status" value="1"/>
</dbReference>
<dbReference type="FunFam" id="2.40.30.10:FF:000015">
    <property type="entry name" value="Translation factor GUF1, mitochondrial"/>
    <property type="match status" value="1"/>
</dbReference>
<dbReference type="Proteomes" id="UP000807850">
    <property type="component" value="Unassembled WGS sequence"/>
</dbReference>
<keyword evidence="4 12" id="KW-0378">Hydrolase</keyword>
<dbReference type="SUPFAM" id="SSF54980">
    <property type="entry name" value="EF-G C-terminal domain-like"/>
    <property type="match status" value="2"/>
</dbReference>
<dbReference type="InterPro" id="IPR009000">
    <property type="entry name" value="Transl_B-barrel_sf"/>
</dbReference>
<sequence length="602" mass="66532">MSDPRLRLIRNFSIVAHIDHGKSTLADRLLEITHTLPPQQMKAQVLDDMDLEREKGITIKSHAIAMEYTAKSGDHYQLNLIDTPGHVDFTYEVSRSLAACEGAVLVVDASQGIEAQTLSNYLLAREQGLTVVGAINKVDLQVARPDDAALEIEHVTKIPAEHVLRISAKTGLGVEDLLEQIIAEIPPPSGDPDAPLRALIFDSKFDQYRGVVALVRVVDGRIAPGDAIRFLSTGKIYEVTEVGRLRLKLDPLPALTAGQVGYVVAGVKSVGEARVGDTIAAAVAHDLVPLPGFREVKPMVFSGLYPIESDQYESLKEALGKLVLNDASLIYEPETSVALGFGFRCGFLGLLHMEIVQERLRREYQIELIATTPSVEFKVLLESGELKVVDNPSQMPPAQTIAVIEEPYVLAHVLTPGEYLGNIMKLCQDRRGIFVGLEYLEEKRARVGYRLPLAEIVLDFYDRLKSVSRGYASLDYEYDGDREGDMVKLDILLNGETVDALSTIVHRDKAYTWGADLCAKLKELIPKQMFQVAIQAAIGSKIIARETQGAMRKNVTAKCYGGDITRKRKLLEKQKEGKRRMKQIGTVEVPQEAFLAVLKVDR</sequence>
<dbReference type="CDD" id="cd16260">
    <property type="entry name" value="EF4_III"/>
    <property type="match status" value="1"/>
</dbReference>
<dbReference type="SUPFAM" id="SSF50447">
    <property type="entry name" value="Translation proteins"/>
    <property type="match status" value="1"/>
</dbReference>
<dbReference type="GO" id="GO:0045727">
    <property type="term" value="P:positive regulation of translation"/>
    <property type="evidence" value="ECO:0007669"/>
    <property type="project" value="UniProtKB-UniRule"/>
</dbReference>
<evidence type="ECO:0000256" key="4">
    <source>
        <dbReference type="ARBA" id="ARBA00022801"/>
    </source>
</evidence>
<keyword evidence="14" id="KW-0251">Elongation factor</keyword>
<comment type="similarity">
    <text evidence="10">Belongs to the GTP-binding elongation factor family. LepA subfamily.</text>
</comment>
<proteinExistence type="inferred from homology"/>
<dbReference type="GO" id="GO:0043022">
    <property type="term" value="F:ribosome binding"/>
    <property type="evidence" value="ECO:0007669"/>
    <property type="project" value="UniProtKB-UniRule"/>
</dbReference>
<dbReference type="Gene3D" id="3.30.70.240">
    <property type="match status" value="1"/>
</dbReference>
<evidence type="ECO:0000256" key="10">
    <source>
        <dbReference type="ARBA" id="ARBA00061052"/>
    </source>
</evidence>
<dbReference type="PROSITE" id="PS51722">
    <property type="entry name" value="G_TR_2"/>
    <property type="match status" value="1"/>
</dbReference>
<evidence type="ECO:0000256" key="5">
    <source>
        <dbReference type="ARBA" id="ARBA00022917"/>
    </source>
</evidence>
<dbReference type="PRINTS" id="PR00315">
    <property type="entry name" value="ELONGATNFCT"/>
</dbReference>
<dbReference type="EMBL" id="JACQAY010000120">
    <property type="protein sequence ID" value="MBI3539423.1"/>
    <property type="molecule type" value="Genomic_DNA"/>
</dbReference>
<dbReference type="InterPro" id="IPR035654">
    <property type="entry name" value="LepA_IV"/>
</dbReference>
<dbReference type="CDD" id="cd01890">
    <property type="entry name" value="LepA"/>
    <property type="match status" value="1"/>
</dbReference>
<dbReference type="Pfam" id="PF00679">
    <property type="entry name" value="EFG_C"/>
    <property type="match status" value="1"/>
</dbReference>
<evidence type="ECO:0000256" key="1">
    <source>
        <dbReference type="ARBA" id="ARBA00005454"/>
    </source>
</evidence>